<dbReference type="EMBL" id="VLKX01000031">
    <property type="protein sequence ID" value="TWI43604.1"/>
    <property type="molecule type" value="Genomic_DNA"/>
</dbReference>
<proteinExistence type="predicted"/>
<evidence type="ECO:0000313" key="3">
    <source>
        <dbReference type="EMBL" id="TWI43604.1"/>
    </source>
</evidence>
<dbReference type="EMBL" id="QQBA01000028">
    <property type="protein sequence ID" value="RDI49456.1"/>
    <property type="molecule type" value="Genomic_DNA"/>
</dbReference>
<evidence type="ECO:0000313" key="5">
    <source>
        <dbReference type="Proteomes" id="UP000321392"/>
    </source>
</evidence>
<name>A0A562PGN0_9FLAO</name>
<dbReference type="Gene3D" id="1.10.3680.10">
    <property type="entry name" value="TerB-like"/>
    <property type="match status" value="1"/>
</dbReference>
<keyword evidence="4" id="KW-1185">Reference proteome</keyword>
<comment type="caution">
    <text evidence="3">The sequence shown here is derived from an EMBL/GenBank/DDBJ whole genome shotgun (WGS) entry which is preliminary data.</text>
</comment>
<dbReference type="Proteomes" id="UP000321392">
    <property type="component" value="Unassembled WGS sequence"/>
</dbReference>
<dbReference type="Proteomes" id="UP000254518">
    <property type="component" value="Unassembled WGS sequence"/>
</dbReference>
<gene>
    <name evidence="2" type="ORF">DFR66_1285</name>
    <name evidence="3" type="ORF">IQ02_02875</name>
</gene>
<evidence type="ECO:0000313" key="4">
    <source>
        <dbReference type="Proteomes" id="UP000254518"/>
    </source>
</evidence>
<evidence type="ECO:0000313" key="2">
    <source>
        <dbReference type="EMBL" id="RDI49456.1"/>
    </source>
</evidence>
<accession>A0A562PGN0</accession>
<protein>
    <submittedName>
        <fullName evidence="3">Tellurite resistance protein TerB</fullName>
    </submittedName>
</protein>
<organism evidence="3 5">
    <name type="scientific">Flavobacterium glaciei</name>
    <dbReference type="NCBI Taxonomy" id="386300"/>
    <lineage>
        <taxon>Bacteria</taxon>
        <taxon>Pseudomonadati</taxon>
        <taxon>Bacteroidota</taxon>
        <taxon>Flavobacteriia</taxon>
        <taxon>Flavobacteriales</taxon>
        <taxon>Flavobacteriaceae</taxon>
        <taxon>Flavobacterium</taxon>
    </lineage>
</organism>
<dbReference type="SUPFAM" id="SSF158682">
    <property type="entry name" value="TerB-like"/>
    <property type="match status" value="1"/>
</dbReference>
<dbReference type="InterPro" id="IPR007791">
    <property type="entry name" value="DjlA_N"/>
</dbReference>
<dbReference type="RefSeq" id="WP_114755366.1">
    <property type="nucleotide sequence ID" value="NZ_QQBA01000028.1"/>
</dbReference>
<sequence length="152" mass="17638">MKTEAFQDLLLKSAVSVIACDGNIDETEISEIRNMAENEIYFMGYDFEEPLAYNLKYLKEKGASAINEYLKEVSNANLNNNQELLLIEVLIRAIESDGKVEPNEIKFLHMVKSKLKTSEETIITKFPKQMNYLIDFHNYGLHEEFTDELKFE</sequence>
<dbReference type="AlphaFoldDB" id="A0A562PGN0"/>
<evidence type="ECO:0000259" key="1">
    <source>
        <dbReference type="Pfam" id="PF05099"/>
    </source>
</evidence>
<dbReference type="Pfam" id="PF05099">
    <property type="entry name" value="TerB"/>
    <property type="match status" value="1"/>
</dbReference>
<reference evidence="3" key="3">
    <citation type="submission" date="2019-07" db="EMBL/GenBank/DDBJ databases">
        <authorList>
            <person name="Whitman W."/>
            <person name="Huntemann M."/>
            <person name="Clum A."/>
            <person name="Pillay M."/>
            <person name="Palaniappan K."/>
            <person name="Varghese N."/>
            <person name="Mikhailova N."/>
            <person name="Stamatis D."/>
            <person name="Reddy T."/>
            <person name="Daum C."/>
            <person name="Shapiro N."/>
            <person name="Ivanova N."/>
            <person name="Kyrpides N."/>
            <person name="Woyke T."/>
        </authorList>
    </citation>
    <scope>NUCLEOTIDE SEQUENCE</scope>
    <source>
        <strain evidence="3">CGMCC 1.5380</strain>
    </source>
</reference>
<dbReference type="InterPro" id="IPR029024">
    <property type="entry name" value="TerB-like"/>
</dbReference>
<dbReference type="OrthoDB" id="1040277at2"/>
<feature type="domain" description="Co-chaperone DjlA N-terminal" evidence="1">
    <location>
        <begin position="14"/>
        <end position="122"/>
    </location>
</feature>
<reference evidence="2 4" key="2">
    <citation type="submission" date="2018-07" db="EMBL/GenBank/DDBJ databases">
        <title>Genomic Encyclopedia of Type Strains, Phase IV (KMG-IV): sequencing the most valuable type-strain genomes for metagenomic binning, comparative biology and taxonomic classification.</title>
        <authorList>
            <person name="Goeker M."/>
        </authorList>
    </citation>
    <scope>NUCLEOTIDE SEQUENCE [LARGE SCALE GENOMIC DNA]</scope>
    <source>
        <strain evidence="2 4">DSM 19728</strain>
    </source>
</reference>
<reference evidence="3 5" key="1">
    <citation type="journal article" date="2015" name="Stand. Genomic Sci.">
        <title>Genomic Encyclopedia of Bacterial and Archaeal Type Strains, Phase III: the genomes of soil and plant-associated and newly described type strains.</title>
        <authorList>
            <person name="Whitman W.B."/>
            <person name="Woyke T."/>
            <person name="Klenk H.P."/>
            <person name="Zhou Y."/>
            <person name="Lilburn T.G."/>
            <person name="Beck B.J."/>
            <person name="De Vos P."/>
            <person name="Vandamme P."/>
            <person name="Eisen J.A."/>
            <person name="Garrity G."/>
            <person name="Hugenholtz P."/>
            <person name="Kyrpides N.C."/>
        </authorList>
    </citation>
    <scope>NUCLEOTIDE SEQUENCE [LARGE SCALE GENOMIC DNA]</scope>
    <source>
        <strain evidence="3 5">CGMCC 1.5380</strain>
    </source>
</reference>